<reference evidence="1 2" key="1">
    <citation type="submission" date="2024-09" db="EMBL/GenBank/DDBJ databases">
        <authorList>
            <person name="Sun Q."/>
            <person name="Mori K."/>
        </authorList>
    </citation>
    <scope>NUCLEOTIDE SEQUENCE [LARGE SCALE GENOMIC DNA]</scope>
    <source>
        <strain evidence="1 2">JCM 12520</strain>
    </source>
</reference>
<comment type="caution">
    <text evidence="1">The sequence shown here is derived from an EMBL/GenBank/DDBJ whole genome shotgun (WGS) entry which is preliminary data.</text>
</comment>
<organism evidence="1 2">
    <name type="scientific">Paenibacillus hodogayensis</name>
    <dbReference type="NCBI Taxonomy" id="279208"/>
    <lineage>
        <taxon>Bacteria</taxon>
        <taxon>Bacillati</taxon>
        <taxon>Bacillota</taxon>
        <taxon>Bacilli</taxon>
        <taxon>Bacillales</taxon>
        <taxon>Paenibacillaceae</taxon>
        <taxon>Paenibacillus</taxon>
    </lineage>
</organism>
<evidence type="ECO:0000313" key="1">
    <source>
        <dbReference type="EMBL" id="MFB9750250.1"/>
    </source>
</evidence>
<dbReference type="Pfam" id="PF14112">
    <property type="entry name" value="DUF4284"/>
    <property type="match status" value="1"/>
</dbReference>
<dbReference type="Proteomes" id="UP001589619">
    <property type="component" value="Unassembled WGS sequence"/>
</dbReference>
<evidence type="ECO:0000313" key="2">
    <source>
        <dbReference type="Proteomes" id="UP001589619"/>
    </source>
</evidence>
<dbReference type="InterPro" id="IPR025560">
    <property type="entry name" value="Imm22"/>
</dbReference>
<protein>
    <submittedName>
        <fullName evidence="1">Immunity 22 family protein</fullName>
    </submittedName>
</protein>
<gene>
    <name evidence="1" type="ORF">ACFFNY_01580</name>
</gene>
<sequence length="139" mass="15539">MKHIVMIWGANISSSEELEAFVESVYDDDGDALPSAFLASIGRSWIDGDFLELHVVGNEEERIAFIEYLRLEYSPHEPFVEQLPAALDETVQAYNAVILLYGNDSPYGAVNEEMFQWAEEGFPAASSVVLLASVQYESR</sequence>
<name>A0ABV5VPQ1_9BACL</name>
<dbReference type="RefSeq" id="WP_344916924.1">
    <property type="nucleotide sequence ID" value="NZ_BAAAYO010000021.1"/>
</dbReference>
<accession>A0ABV5VPQ1</accession>
<proteinExistence type="predicted"/>
<keyword evidence="2" id="KW-1185">Reference proteome</keyword>
<dbReference type="EMBL" id="JBHMAG010000002">
    <property type="protein sequence ID" value="MFB9750250.1"/>
    <property type="molecule type" value="Genomic_DNA"/>
</dbReference>